<dbReference type="SUPFAM" id="SSF50978">
    <property type="entry name" value="WD40 repeat-like"/>
    <property type="match status" value="1"/>
</dbReference>
<dbReference type="OrthoDB" id="2796688at2759"/>
<feature type="domain" description="F-box" evidence="2">
    <location>
        <begin position="9"/>
        <end position="49"/>
    </location>
</feature>
<reference evidence="3 4" key="1">
    <citation type="journal article" date="2016" name="Mol. Biol. Evol.">
        <title>Comparative Genomics of Early-Diverging Mushroom-Forming Fungi Provides Insights into the Origins of Lignocellulose Decay Capabilities.</title>
        <authorList>
            <person name="Nagy L.G."/>
            <person name="Riley R."/>
            <person name="Tritt A."/>
            <person name="Adam C."/>
            <person name="Daum C."/>
            <person name="Floudas D."/>
            <person name="Sun H."/>
            <person name="Yadav J.S."/>
            <person name="Pangilinan J."/>
            <person name="Larsson K.H."/>
            <person name="Matsuura K."/>
            <person name="Barry K."/>
            <person name="Labutti K."/>
            <person name="Kuo R."/>
            <person name="Ohm R.A."/>
            <person name="Bhattacharya S.S."/>
            <person name="Shirouzu T."/>
            <person name="Yoshinaga Y."/>
            <person name="Martin F.M."/>
            <person name="Grigoriev I.V."/>
            <person name="Hibbett D.S."/>
        </authorList>
    </citation>
    <scope>NUCLEOTIDE SEQUENCE [LARGE SCALE GENOMIC DNA]</scope>
    <source>
        <strain evidence="3 4">HHB14362 ss-1</strain>
    </source>
</reference>
<name>A0A165SZF0_9AGAM</name>
<dbReference type="InterPro" id="IPR036322">
    <property type="entry name" value="WD40_repeat_dom_sf"/>
</dbReference>
<dbReference type="InParanoid" id="A0A165SZF0"/>
<proteinExistence type="predicted"/>
<evidence type="ECO:0000313" key="4">
    <source>
        <dbReference type="Proteomes" id="UP000076761"/>
    </source>
</evidence>
<dbReference type="InterPro" id="IPR001810">
    <property type="entry name" value="F-box_dom"/>
</dbReference>
<dbReference type="CDD" id="cd09917">
    <property type="entry name" value="F-box_SF"/>
    <property type="match status" value="1"/>
</dbReference>
<dbReference type="Pfam" id="PF00646">
    <property type="entry name" value="F-box"/>
    <property type="match status" value="1"/>
</dbReference>
<dbReference type="AlphaFoldDB" id="A0A165SZF0"/>
<keyword evidence="4" id="KW-1185">Reference proteome</keyword>
<protein>
    <recommendedName>
        <fullName evidence="2">F-box domain-containing protein</fullName>
    </recommendedName>
</protein>
<feature type="chain" id="PRO_5007866773" description="F-box domain-containing protein" evidence="1">
    <location>
        <begin position="30"/>
        <end position="500"/>
    </location>
</feature>
<keyword evidence="1" id="KW-0732">Signal</keyword>
<evidence type="ECO:0000259" key="2">
    <source>
        <dbReference type="SMART" id="SM00256"/>
    </source>
</evidence>
<dbReference type="SMART" id="SM00256">
    <property type="entry name" value="FBOX"/>
    <property type="match status" value="1"/>
</dbReference>
<gene>
    <name evidence="3" type="ORF">NEOLEDRAFT_1178035</name>
</gene>
<dbReference type="Proteomes" id="UP000076761">
    <property type="component" value="Unassembled WGS sequence"/>
</dbReference>
<sequence length="500" mass="55775">MAVAPFNKLAVELVIHILVLLDFETLVTCRQVSQFLRSTIDGSPLLQHELELDAAGQEEPRQALGLDIGVRSQRLKDYNSAWRHLRLEGAKVLSPAPGTLRMYRLQSGILARVYAADDGHHGLVFNKLPGPSRRITPHEWKIDSIGFCILDLLMDPAQDLLVLIDISGAVHARSLRTGKHHPDASWPQSQLQLPLTEDFKTEFSLSGNLLGVVTKAWVGTHWGPTNLLVLSWKTSDTIVHIWSRRSRSIGSLVFLNENFILLSTGGDSASMKVYDLNSFPRDLARYEDVQSYCTFAYPGFTGYSCAIQTNTPIRWTPDKDSDVPFFPAPGGTLLLVEMVINQRGFQHFIPLSLLMSRLKSGVTWEWHDWGPQGTVLQDSELSRIVPWPLDAVCGYRYVQISKQASSSDVFLEVYDFSKGRDPPVGGVVRYVHSALWPSPGGLKEIRTALCCTIKSLRVPTTNVRLPCAMISEDNVVIVERTSTETGSEEFWIATVETIHA</sequence>
<dbReference type="SUPFAM" id="SSF81383">
    <property type="entry name" value="F-box domain"/>
    <property type="match status" value="1"/>
</dbReference>
<dbReference type="InterPro" id="IPR036047">
    <property type="entry name" value="F-box-like_dom_sf"/>
</dbReference>
<organism evidence="3 4">
    <name type="scientific">Neolentinus lepideus HHB14362 ss-1</name>
    <dbReference type="NCBI Taxonomy" id="1314782"/>
    <lineage>
        <taxon>Eukaryota</taxon>
        <taxon>Fungi</taxon>
        <taxon>Dikarya</taxon>
        <taxon>Basidiomycota</taxon>
        <taxon>Agaricomycotina</taxon>
        <taxon>Agaricomycetes</taxon>
        <taxon>Gloeophyllales</taxon>
        <taxon>Gloeophyllaceae</taxon>
        <taxon>Neolentinus</taxon>
    </lineage>
</organism>
<dbReference type="STRING" id="1314782.A0A165SZF0"/>
<feature type="signal peptide" evidence="1">
    <location>
        <begin position="1"/>
        <end position="29"/>
    </location>
</feature>
<dbReference type="EMBL" id="KV425569">
    <property type="protein sequence ID" value="KZT25903.1"/>
    <property type="molecule type" value="Genomic_DNA"/>
</dbReference>
<evidence type="ECO:0000256" key="1">
    <source>
        <dbReference type="SAM" id="SignalP"/>
    </source>
</evidence>
<evidence type="ECO:0000313" key="3">
    <source>
        <dbReference type="EMBL" id="KZT25903.1"/>
    </source>
</evidence>
<accession>A0A165SZF0</accession>